<dbReference type="PANTHER" id="PTHR46825:SF9">
    <property type="entry name" value="BETA-LACTAMASE-RELATED DOMAIN-CONTAINING PROTEIN"/>
    <property type="match status" value="1"/>
</dbReference>
<evidence type="ECO:0000259" key="1">
    <source>
        <dbReference type="Pfam" id="PF00144"/>
    </source>
</evidence>
<keyword evidence="3" id="KW-1185">Reference proteome</keyword>
<dbReference type="Pfam" id="PF00144">
    <property type="entry name" value="Beta-lactamase"/>
    <property type="match status" value="1"/>
</dbReference>
<dbReference type="SUPFAM" id="SSF56601">
    <property type="entry name" value="beta-lactamase/transpeptidase-like"/>
    <property type="match status" value="1"/>
</dbReference>
<dbReference type="Proteomes" id="UP000276603">
    <property type="component" value="Unassembled WGS sequence"/>
</dbReference>
<sequence length="368" mass="41519">MKKLLWTTLCIFLFHGNCLSQNYNEKVVEYLQKEMVNQKIPGLQVAVIKNNRIILSKSLGFANVPFKVEVNEKTIFSINSIAKVFASTAVMQLIEKGYFKINHPISMHLNGLPKNWGKVTIKQLLSHTSGLPDIEDPDSEGLIGGKGQDSAWIKVQKMPLRFKAGEEFNYSATNYLLIQKLIERYGESTFEEFIKKNQFDIAKMDRTTFGNSFDVVDNKSPTYSYYYLDKSVGEYVQGEHLLEVSEEFPTTLRADAGAFSSADEMAKWIVALQTGKFLEDKTSLRTMWQPVKLNNGKYEGFGGILNAYALGWPVMNREKHPGVLPIGGGRAAFGIYPKDDMAIVVFVNLSGVYTHDLVDNISKIYLMD</sequence>
<accession>A0A3B0BUI7</accession>
<organism evidence="2 3">
    <name type="scientific">Ulvibacterium marinum</name>
    <dbReference type="NCBI Taxonomy" id="2419782"/>
    <lineage>
        <taxon>Bacteria</taxon>
        <taxon>Pseudomonadati</taxon>
        <taxon>Bacteroidota</taxon>
        <taxon>Flavobacteriia</taxon>
        <taxon>Flavobacteriales</taxon>
        <taxon>Flavobacteriaceae</taxon>
        <taxon>Ulvibacterium</taxon>
    </lineage>
</organism>
<gene>
    <name evidence="2" type="ORF">D7Z94_25160</name>
</gene>
<protein>
    <submittedName>
        <fullName evidence="2">Class A beta-lactamase-related serine hydrolase</fullName>
    </submittedName>
</protein>
<feature type="domain" description="Beta-lactamase-related" evidence="1">
    <location>
        <begin position="30"/>
        <end position="352"/>
    </location>
</feature>
<reference evidence="2 3" key="1">
    <citation type="submission" date="2018-10" db="EMBL/GenBank/DDBJ databases">
        <title>Ulvibacterium marinum gen. nov., sp. nov., a novel marine bacterium of the family Flavobacteriaceae, isolated from a culture of the green alga Ulva prolifera.</title>
        <authorList>
            <person name="Zhang Z."/>
        </authorList>
    </citation>
    <scope>NUCLEOTIDE SEQUENCE [LARGE SCALE GENOMIC DNA]</scope>
    <source>
        <strain evidence="2 3">CCMM003</strain>
    </source>
</reference>
<proteinExistence type="predicted"/>
<dbReference type="Gene3D" id="3.40.710.10">
    <property type="entry name" value="DD-peptidase/beta-lactamase superfamily"/>
    <property type="match status" value="1"/>
</dbReference>
<dbReference type="RefSeq" id="WP_120714436.1">
    <property type="nucleotide sequence ID" value="NZ_RBCJ01000007.1"/>
</dbReference>
<dbReference type="OrthoDB" id="9793489at2"/>
<keyword evidence="2" id="KW-0378">Hydrolase</keyword>
<evidence type="ECO:0000313" key="3">
    <source>
        <dbReference type="Proteomes" id="UP000276603"/>
    </source>
</evidence>
<dbReference type="InterPro" id="IPR012338">
    <property type="entry name" value="Beta-lactam/transpept-like"/>
</dbReference>
<dbReference type="AlphaFoldDB" id="A0A3B0BUI7"/>
<name>A0A3B0BUI7_9FLAO</name>
<dbReference type="PANTHER" id="PTHR46825">
    <property type="entry name" value="D-ALANYL-D-ALANINE-CARBOXYPEPTIDASE/ENDOPEPTIDASE AMPH"/>
    <property type="match status" value="1"/>
</dbReference>
<dbReference type="EMBL" id="RBCJ01000007">
    <property type="protein sequence ID" value="RKN75954.1"/>
    <property type="molecule type" value="Genomic_DNA"/>
</dbReference>
<dbReference type="InterPro" id="IPR050491">
    <property type="entry name" value="AmpC-like"/>
</dbReference>
<dbReference type="GO" id="GO:0016787">
    <property type="term" value="F:hydrolase activity"/>
    <property type="evidence" value="ECO:0007669"/>
    <property type="project" value="UniProtKB-KW"/>
</dbReference>
<evidence type="ECO:0000313" key="2">
    <source>
        <dbReference type="EMBL" id="RKN75954.1"/>
    </source>
</evidence>
<comment type="caution">
    <text evidence="2">The sequence shown here is derived from an EMBL/GenBank/DDBJ whole genome shotgun (WGS) entry which is preliminary data.</text>
</comment>
<dbReference type="InterPro" id="IPR001466">
    <property type="entry name" value="Beta-lactam-related"/>
</dbReference>